<sequence>MFGSNRAYKSSNNLRVDSKVHNYEITGQWHLEGVSDDGKYRHLYCDLVVKKENDDKPVALLELLVTASSPTLEEHYEQVLRYAQQLCPLEVWVVHFSREDDVAKSPYWPREEKRINVVHFWHDKDFSNVRMSYRTLDNSGGFKEVIDAQVLP</sequence>
<keyword evidence="2" id="KW-1185">Reference proteome</keyword>
<proteinExistence type="predicted"/>
<dbReference type="EMBL" id="CAJVQC010055911">
    <property type="protein sequence ID" value="CAG8795859.1"/>
    <property type="molecule type" value="Genomic_DNA"/>
</dbReference>
<name>A0ACA9RJS6_9GLOM</name>
<evidence type="ECO:0000313" key="1">
    <source>
        <dbReference type="EMBL" id="CAG8795859.1"/>
    </source>
</evidence>
<protein>
    <submittedName>
        <fullName evidence="1">19096_t:CDS:1</fullName>
    </submittedName>
</protein>
<evidence type="ECO:0000313" key="2">
    <source>
        <dbReference type="Proteomes" id="UP000789920"/>
    </source>
</evidence>
<reference evidence="1" key="1">
    <citation type="submission" date="2021-06" db="EMBL/GenBank/DDBJ databases">
        <authorList>
            <person name="Kallberg Y."/>
            <person name="Tangrot J."/>
            <person name="Rosling A."/>
        </authorList>
    </citation>
    <scope>NUCLEOTIDE SEQUENCE</scope>
    <source>
        <strain evidence="1">MA461A</strain>
    </source>
</reference>
<accession>A0ACA9RJS6</accession>
<dbReference type="Proteomes" id="UP000789920">
    <property type="component" value="Unassembled WGS sequence"/>
</dbReference>
<gene>
    <name evidence="1" type="ORF">RPERSI_LOCUS20044</name>
</gene>
<organism evidence="1 2">
    <name type="scientific">Racocetra persica</name>
    <dbReference type="NCBI Taxonomy" id="160502"/>
    <lineage>
        <taxon>Eukaryota</taxon>
        <taxon>Fungi</taxon>
        <taxon>Fungi incertae sedis</taxon>
        <taxon>Mucoromycota</taxon>
        <taxon>Glomeromycotina</taxon>
        <taxon>Glomeromycetes</taxon>
        <taxon>Diversisporales</taxon>
        <taxon>Gigasporaceae</taxon>
        <taxon>Racocetra</taxon>
    </lineage>
</organism>
<comment type="caution">
    <text evidence="1">The sequence shown here is derived from an EMBL/GenBank/DDBJ whole genome shotgun (WGS) entry which is preliminary data.</text>
</comment>